<feature type="region of interest" description="Disordered" evidence="7">
    <location>
        <begin position="716"/>
        <end position="757"/>
    </location>
</feature>
<dbReference type="PRINTS" id="PR00360">
    <property type="entry name" value="C2DOMAIN"/>
</dbReference>
<dbReference type="CDD" id="cd08395">
    <property type="entry name" value="C2C_Munc13"/>
    <property type="match status" value="1"/>
</dbReference>
<dbReference type="InterPro" id="IPR002219">
    <property type="entry name" value="PKC_DAG/PE"/>
</dbReference>
<dbReference type="GO" id="GO:0016082">
    <property type="term" value="P:synaptic vesicle priming"/>
    <property type="evidence" value="ECO:0007669"/>
    <property type="project" value="TreeGrafter"/>
</dbReference>
<dbReference type="GO" id="GO:0099525">
    <property type="term" value="P:presynaptic dense core vesicle exocytosis"/>
    <property type="evidence" value="ECO:0007669"/>
    <property type="project" value="TreeGrafter"/>
</dbReference>
<dbReference type="InterPro" id="IPR035892">
    <property type="entry name" value="C2_domain_sf"/>
</dbReference>
<feature type="region of interest" description="Disordered" evidence="7">
    <location>
        <begin position="816"/>
        <end position="835"/>
    </location>
</feature>
<dbReference type="Gene3D" id="1.10.357.50">
    <property type="match status" value="1"/>
</dbReference>
<feature type="region of interest" description="Disordered" evidence="7">
    <location>
        <begin position="1411"/>
        <end position="1463"/>
    </location>
</feature>
<dbReference type="GO" id="GO:0061789">
    <property type="term" value="P:dense core granule priming"/>
    <property type="evidence" value="ECO:0007669"/>
    <property type="project" value="TreeGrafter"/>
</dbReference>
<evidence type="ECO:0000259" key="9">
    <source>
        <dbReference type="PROSITE" id="PS50081"/>
    </source>
</evidence>
<dbReference type="InterPro" id="IPR014770">
    <property type="entry name" value="Munc13_1"/>
</dbReference>
<feature type="region of interest" description="Disordered" evidence="7">
    <location>
        <begin position="449"/>
        <end position="553"/>
    </location>
</feature>
<evidence type="ECO:0000313" key="13">
    <source>
        <dbReference type="Proteomes" id="UP000019118"/>
    </source>
</evidence>
<dbReference type="PANTHER" id="PTHR10480:SF12">
    <property type="entry name" value="UNC-13, ISOFORM E"/>
    <property type="match status" value="1"/>
</dbReference>
<keyword evidence="13" id="KW-1185">Reference proteome</keyword>
<dbReference type="GO" id="GO:0005516">
    <property type="term" value="F:calmodulin binding"/>
    <property type="evidence" value="ECO:0007669"/>
    <property type="project" value="TreeGrafter"/>
</dbReference>
<dbReference type="GO" id="GO:0016081">
    <property type="term" value="P:synaptic vesicle docking"/>
    <property type="evidence" value="ECO:0007669"/>
    <property type="project" value="TreeGrafter"/>
</dbReference>
<keyword evidence="4" id="KW-0862">Zinc</keyword>
<sequence>MSDRHLTNNSDNMTPAIAHSVYQDSNVDHVINEYMERLGTRLNILETELKYAWRALDLLSQEYIKMWERLEKLEGLLFEQQSVISQLMDFYTTSGNSQRVGPTVSMLEGRLGELEVIREILGNGTVEDGLEEGLDVIRSNDPQIQEMEEFNIPDEAFYRSLNQAYEEELVSSTDPVVQSSQLDMIWEEREEQDELDKKITPAEEEEIYSALDYKDYRGNSSCVSEQDLEELTIIESIDHMAMEKLNELDRLSSKLQQDSANIKQLQRKLLESPISVAGVSEEAENRTQQEEENWTFSGDVRDQNELMLLAKTELSNVVPNTSYATRPNSRLSVTDSDKEVADTLASGMRTPTSPRRRQVETACSEPFSTVDGRLAYSAAVQHVECAEAAAAAAMRNSKNPFYCSDLDLSNLMQASYESNSCSTPSMFQMISDKPPSPTLSICSIRTRKDGYLDPEKPVRQSPSPPPPAPMDGFLINSMPGTVFLGANDSNQSSSIKNQDHLIPKHHTARSPKTSPKRSKSHSSNIVAAKSDSGLSSMSGWSSLEKSPGSPKNGSCKPYNYLALNQKIGAVSPGGSPGKTAGYAESSVDSKVSDASHFATNEFLPGGHRLSAFTNVKSPSNIQLEGYGTFVPAPAPASDINVSVNRKKIADGTDQSSVSPCLYQNNQPAAIYSVAGSNNKDSYTTVYTSNSADYINQTIHYPDLVEPYENNEFASSQQSNYYNSLTSVPTEESDTGRRRRSLTRSYSTNKPPDGLANHEGYKTAMYRTMFPTGNITDALSYYPTSTRYESARNNLPAANYNDPNAWLSSGHEVQYHDNASTSSSIKSAETSETGYSPYIERRQYQDSQKQPIYENQLQIEQHQRNLQQQNQDVSKMELDLRHRNVPEYVVHQQAPRNNAYFDGGIEVIITQSGEYITINSNVSSSSRDEKKKLKRGSTLKSAMNSVSNWLPDLHLTKRHRSYSLPGGIKKEDVEKSRSTASKTNVTRKKKRNAIVSTVSGILQKAKRKAHGSHQSLSDPEQSDNEWYLNRTSSVISEDDRSEDSTSISENIFENELFPKISPKPKSRKSSKSDEESHQTALQPGFEAIKVSPKDQIVEASSEVSRYEEDYSCKSTGSGSSSIFPTIGEAKKSSGSSDKSDETVILDNKMVVVVGGGGMGTSMEFAVSRALGKYRQKHSNSFSDDQGFETSESAIKIEEVNEDSFKEEDCRETPNNAHLKIAEQKSIESNSSIENNRCEESQAIDESPIFRTNASRYFPRHQQSLEIPSHRADDEDSRSTHSWRSTSRVSSRRQSTEDSIDSEDEWYCYELRKLEEMERQKDLEHDMGATLHELPEADEETYEPEEEVKEKMSFVLRELRMRAKVVEGVLDEKENNLLTVNSAKRREEKRGSFHLDEAAALFEKIKVYHHESLERERQEEGIQETEKAPPEETKGFNYLEEPCKEEDDRSSGATSGPDSPHHSTDEYDELEMRINDEFARCHLSNEEQLDRVNREVATHHRKSSTDMPAEQTIPEIQVASATPSKEEAPKECNKDTPGSKWKLLKTLKEKKAEEKNNQAKSPEPAPTTKDEKVSMMGIMKSFYEIHVKTNGSIGGDTVGRGNGGPGDNTFYSNIDIKPDIRPIRIGKPNLLVSDLVLKTMAATKRNAGLTSAVPRATLNDEELKMHVYKKTLQALIYPISCTTPHNFVPWTATSPTYCYECEGLLWGIARQGVRCTECGVKCHEKCKDLLNADCLQRAAEKSSKHGAEDKANSIITAMKERMKQREREKPEIFELIRDVFSVEEKSHAGHMKAVKQSVLDGTSKWSAKIAITVKSAQGLIAKDKSGTSDPYVTVQVGKVKKRTRTMPQELNPVWDEKFFFECHNSSDRIKVRVWDEDNDLKSKLRQKLTRESDDFLGQTIIEVRTLSGEMEVWYNLEKRTDKSAVSGAIRLHISVEIKGEEKVAPYHVQYTCLHENLFHYLCEENSGIVTLPQAKGDDAWKVYFDEAPEEIVDEFAMRYGIEFIYQAMTHFHCLSTKYLCPGVPAVMSMLLANINAYYAHTTASTAVSASDRFAASNFGKEKFVKLLDQLHNSLRIDLSMYRNNFPASSPDKLLDLKSTVDLLTSITFFRMKVQELSSPPRASTVVKDCVKACLRSTYQFLFENTYELYSREFQTDPSEPKRDPDDHGPRLDSVDFWHKLIALIVSVIEEDKNSYGPVLNQFPQELNIGQLSAATMWSLFAVDMKYALEEHEAHRLCKSSAYMNLHFKVKWLYTSYVKDVPPYKGAVPEYPAWFEPFVMQWLNENDDVSLEYLNGAFTRDKKDGFQKSSEHTLFSNSVVDVFTQLTQCFDVVSKLECPDPEIWKRYMKRFAKTILKVLIAYADIVKKEFPDHLKEERIACILMNNIQQLRVQLEKMFESMGGEKLEEDAANILKELQQTLNGCLDELAHQFASSLEPRITQSVKELGDLLLAIKGGGQPGTLNQPAQRQQVAVEADEVLRPLMDLLDGSLSLYAQSCEKTVLKRLLKELWRIVMRILEKTVVLPPMTDKTMVFKSITDNAKNLAANTKIEDMSRLFKNHMTGKQDVKNALSGVMDISKEVEKNLSPKQCAVLDVALDTIKQYFHAGGNGLKKAFLDKSSELQSLRYALSLYTQTTDTLIKTFVTTQINEDSVDGQEGSVGEVSIQVDLFTHPGTGEHKITVKVVAANDLKWNLVSGMFRPFVEVNLIGPHLSDKKRKHATKSKSNNWSPKYNETFNFTIGNEEQLDYYELHICVKDYCFAREDRLVGVAVMQLKDIVDKGSCACWLSLGKRIQMDETGWTILRILSQRTNDEVAKEFVKLKSDIRQEDNITQ</sequence>
<feature type="domain" description="C2" evidence="8">
    <location>
        <begin position="1788"/>
        <end position="1914"/>
    </location>
</feature>
<keyword evidence="2" id="KW-0677">Repeat</keyword>
<feature type="region of interest" description="Disordered" evidence="7">
    <location>
        <begin position="1221"/>
        <end position="1244"/>
    </location>
</feature>
<keyword evidence="5" id="KW-0106">Calcium</keyword>
<dbReference type="InterPro" id="IPR046349">
    <property type="entry name" value="C1-like_sf"/>
</dbReference>
<feature type="domain" description="MHD2" evidence="11">
    <location>
        <begin position="2474"/>
        <end position="2640"/>
    </location>
</feature>
<dbReference type="GO" id="GO:0043195">
    <property type="term" value="C:terminal bouton"/>
    <property type="evidence" value="ECO:0007669"/>
    <property type="project" value="TreeGrafter"/>
</dbReference>
<dbReference type="FunFam" id="3.30.60.20:FF:000001">
    <property type="entry name" value="Protein unc-13 homolog B"/>
    <property type="match status" value="1"/>
</dbReference>
<evidence type="ECO:0000256" key="7">
    <source>
        <dbReference type="SAM" id="MobiDB-lite"/>
    </source>
</evidence>
<dbReference type="PROSITE" id="PS51258">
    <property type="entry name" value="MHD1"/>
    <property type="match status" value="1"/>
</dbReference>
<dbReference type="FunFam" id="2.60.40.150:FF:000014">
    <property type="entry name" value="protein unc-13 homolog B"/>
    <property type="match status" value="1"/>
</dbReference>
<accession>A0AAR5Q3B5</accession>
<feature type="compositionally biased region" description="Basic and acidic residues" evidence="7">
    <location>
        <begin position="967"/>
        <end position="976"/>
    </location>
</feature>
<evidence type="ECO:0000259" key="11">
    <source>
        <dbReference type="PROSITE" id="PS51259"/>
    </source>
</evidence>
<protein>
    <recommendedName>
        <fullName evidence="14">Protein unc-13 homolog A</fullName>
    </recommendedName>
</protein>
<feature type="compositionally biased region" description="Basic and acidic residues" evidence="7">
    <location>
        <begin position="449"/>
        <end position="458"/>
    </location>
</feature>
<dbReference type="PANTHER" id="PTHR10480">
    <property type="entry name" value="PROTEIN UNC-13 HOMOLOG"/>
    <property type="match status" value="1"/>
</dbReference>
<dbReference type="GO" id="GO:0019992">
    <property type="term" value="F:diacylglycerol binding"/>
    <property type="evidence" value="ECO:0007669"/>
    <property type="project" value="InterPro"/>
</dbReference>
<feature type="compositionally biased region" description="Low complexity" evidence="7">
    <location>
        <begin position="529"/>
        <end position="546"/>
    </location>
</feature>
<dbReference type="Gene3D" id="2.60.40.150">
    <property type="entry name" value="C2 domain"/>
    <property type="match status" value="2"/>
</dbReference>
<dbReference type="SMART" id="SM00109">
    <property type="entry name" value="C1"/>
    <property type="match status" value="1"/>
</dbReference>
<dbReference type="GO" id="GO:0098831">
    <property type="term" value="C:presynaptic active zone cytoplasmic component"/>
    <property type="evidence" value="ECO:0007669"/>
    <property type="project" value="TreeGrafter"/>
</dbReference>
<dbReference type="InterPro" id="IPR037302">
    <property type="entry name" value="Unc-13_C2B"/>
</dbReference>
<feature type="compositionally biased region" description="Low complexity" evidence="7">
    <location>
        <begin position="818"/>
        <end position="832"/>
    </location>
</feature>
<dbReference type="GO" id="GO:0035249">
    <property type="term" value="P:synaptic transmission, glutamatergic"/>
    <property type="evidence" value="ECO:0007669"/>
    <property type="project" value="TreeGrafter"/>
</dbReference>
<feature type="compositionally biased region" description="Basic and acidic residues" evidence="7">
    <location>
        <begin position="1411"/>
        <end position="1432"/>
    </location>
</feature>
<dbReference type="FunFam" id="2.60.40.150:FF:000002">
    <property type="entry name" value="Protein unc-13 homolog B"/>
    <property type="match status" value="1"/>
</dbReference>
<dbReference type="CDD" id="cd04027">
    <property type="entry name" value="C2B_Munc13"/>
    <property type="match status" value="1"/>
</dbReference>
<dbReference type="GO" id="GO:0017075">
    <property type="term" value="F:syntaxin-1 binding"/>
    <property type="evidence" value="ECO:0007669"/>
    <property type="project" value="TreeGrafter"/>
</dbReference>
<organism evidence="12 13">
    <name type="scientific">Dendroctonus ponderosae</name>
    <name type="common">Mountain pine beetle</name>
    <dbReference type="NCBI Taxonomy" id="77166"/>
    <lineage>
        <taxon>Eukaryota</taxon>
        <taxon>Metazoa</taxon>
        <taxon>Ecdysozoa</taxon>
        <taxon>Arthropoda</taxon>
        <taxon>Hexapoda</taxon>
        <taxon>Insecta</taxon>
        <taxon>Pterygota</taxon>
        <taxon>Neoptera</taxon>
        <taxon>Endopterygota</taxon>
        <taxon>Coleoptera</taxon>
        <taxon>Polyphaga</taxon>
        <taxon>Cucujiformia</taxon>
        <taxon>Curculionidae</taxon>
        <taxon>Scolytinae</taxon>
        <taxon>Dendroctonus</taxon>
    </lineage>
</organism>
<evidence type="ECO:0000256" key="5">
    <source>
        <dbReference type="ARBA" id="ARBA00022837"/>
    </source>
</evidence>
<feature type="coiled-coil region" evidence="6">
    <location>
        <begin position="851"/>
        <end position="878"/>
    </location>
</feature>
<feature type="compositionally biased region" description="Polar residues" evidence="7">
    <location>
        <begin position="487"/>
        <end position="496"/>
    </location>
</feature>
<dbReference type="PROSITE" id="PS50004">
    <property type="entry name" value="C2"/>
    <property type="match status" value="2"/>
</dbReference>
<dbReference type="PROSITE" id="PS51259">
    <property type="entry name" value="MHD2"/>
    <property type="match status" value="1"/>
</dbReference>
<dbReference type="SUPFAM" id="SSF57889">
    <property type="entry name" value="Cysteine-rich domain"/>
    <property type="match status" value="1"/>
</dbReference>
<dbReference type="Pfam" id="PF00168">
    <property type="entry name" value="C2"/>
    <property type="match status" value="2"/>
</dbReference>
<feature type="domain" description="C2" evidence="8">
    <location>
        <begin position="2656"/>
        <end position="2784"/>
    </location>
</feature>
<feature type="compositionally biased region" description="Low complexity" evidence="7">
    <location>
        <begin position="1278"/>
        <end position="1291"/>
    </location>
</feature>
<dbReference type="FunFam" id="1.10.357.50:FF:000001">
    <property type="entry name" value="Protein unc-13 homolog B"/>
    <property type="match status" value="1"/>
</dbReference>
<dbReference type="GO" id="GO:0008270">
    <property type="term" value="F:zinc ion binding"/>
    <property type="evidence" value="ECO:0007669"/>
    <property type="project" value="UniProtKB-KW"/>
</dbReference>
<feature type="compositionally biased region" description="Basic and acidic residues" evidence="7">
    <location>
        <begin position="1544"/>
        <end position="1555"/>
    </location>
</feature>
<dbReference type="Pfam" id="PF06292">
    <property type="entry name" value="MUN"/>
    <property type="match status" value="1"/>
</dbReference>
<evidence type="ECO:0000259" key="8">
    <source>
        <dbReference type="PROSITE" id="PS50004"/>
    </source>
</evidence>
<feature type="compositionally biased region" description="Polar residues" evidence="7">
    <location>
        <begin position="716"/>
        <end position="729"/>
    </location>
</feature>
<feature type="compositionally biased region" description="Basic and acidic residues" evidence="7">
    <location>
        <begin position="1266"/>
        <end position="1277"/>
    </location>
</feature>
<dbReference type="Pfam" id="PF00130">
    <property type="entry name" value="C1_1"/>
    <property type="match status" value="1"/>
</dbReference>
<feature type="domain" description="Phorbol-ester/DAG-type" evidence="9">
    <location>
        <begin position="1682"/>
        <end position="1732"/>
    </location>
</feature>
<feature type="compositionally biased region" description="Basic and acidic residues" evidence="7">
    <location>
        <begin position="1522"/>
        <end position="1532"/>
    </location>
</feature>
<dbReference type="GO" id="GO:0005543">
    <property type="term" value="F:phospholipid binding"/>
    <property type="evidence" value="ECO:0007669"/>
    <property type="project" value="InterPro"/>
</dbReference>
<keyword evidence="6" id="KW-0175">Coiled coil</keyword>
<dbReference type="GO" id="GO:0042734">
    <property type="term" value="C:presynaptic membrane"/>
    <property type="evidence" value="ECO:0007669"/>
    <property type="project" value="TreeGrafter"/>
</dbReference>
<dbReference type="SMART" id="SM00239">
    <property type="entry name" value="C2"/>
    <property type="match status" value="2"/>
</dbReference>
<reference evidence="12" key="2">
    <citation type="submission" date="2024-08" db="UniProtKB">
        <authorList>
            <consortium name="EnsemblMetazoa"/>
        </authorList>
    </citation>
    <scope>IDENTIFICATION</scope>
</reference>
<evidence type="ECO:0000256" key="1">
    <source>
        <dbReference type="ARBA" id="ARBA00022723"/>
    </source>
</evidence>
<evidence type="ECO:0000313" key="12">
    <source>
        <dbReference type="EnsemblMetazoa" id="XP_019767707.1"/>
    </source>
</evidence>
<name>A0AAR5Q3B5_DENPD</name>
<dbReference type="InterPro" id="IPR000008">
    <property type="entry name" value="C2_dom"/>
</dbReference>
<dbReference type="Proteomes" id="UP000019118">
    <property type="component" value="Unassembled WGS sequence"/>
</dbReference>
<dbReference type="GO" id="GO:0031594">
    <property type="term" value="C:neuromuscular junction"/>
    <property type="evidence" value="ECO:0007669"/>
    <property type="project" value="TreeGrafter"/>
</dbReference>
<feature type="region of interest" description="Disordered" evidence="7">
    <location>
        <begin position="1258"/>
        <end position="1295"/>
    </location>
</feature>
<dbReference type="Gene3D" id="1.20.58.1100">
    <property type="match status" value="1"/>
</dbReference>
<dbReference type="InterPro" id="IPR010439">
    <property type="entry name" value="MUN_dom"/>
</dbReference>
<evidence type="ECO:0000256" key="3">
    <source>
        <dbReference type="ARBA" id="ARBA00022771"/>
    </source>
</evidence>
<reference evidence="13" key="1">
    <citation type="journal article" date="2013" name="Genome Biol.">
        <title>Draft genome of the mountain pine beetle, Dendroctonus ponderosae Hopkins, a major forest pest.</title>
        <authorList>
            <person name="Keeling C.I."/>
            <person name="Yuen M.M."/>
            <person name="Liao N.Y."/>
            <person name="Docking T.R."/>
            <person name="Chan S.K."/>
            <person name="Taylor G.A."/>
            <person name="Palmquist D.L."/>
            <person name="Jackman S.D."/>
            <person name="Nguyen A."/>
            <person name="Li M."/>
            <person name="Henderson H."/>
            <person name="Janes J.K."/>
            <person name="Zhao Y."/>
            <person name="Pandoh P."/>
            <person name="Moore R."/>
            <person name="Sperling F.A."/>
            <person name="Huber D.P."/>
            <person name="Birol I."/>
            <person name="Jones S.J."/>
            <person name="Bohlmann J."/>
        </authorList>
    </citation>
    <scope>NUCLEOTIDE SEQUENCE</scope>
</reference>
<feature type="compositionally biased region" description="Basic residues" evidence="7">
    <location>
        <begin position="503"/>
        <end position="520"/>
    </location>
</feature>
<feature type="region of interest" description="Disordered" evidence="7">
    <location>
        <begin position="1492"/>
        <end position="1569"/>
    </location>
</feature>
<evidence type="ECO:0000256" key="6">
    <source>
        <dbReference type="SAM" id="Coils"/>
    </source>
</evidence>
<feature type="region of interest" description="Disordered" evidence="7">
    <location>
        <begin position="960"/>
        <end position="1093"/>
    </location>
</feature>
<dbReference type="PROSITE" id="PS50081">
    <property type="entry name" value="ZF_DAG_PE_2"/>
    <property type="match status" value="1"/>
</dbReference>
<dbReference type="GO" id="GO:0030672">
    <property type="term" value="C:synaptic vesicle membrane"/>
    <property type="evidence" value="ECO:0007669"/>
    <property type="project" value="TreeGrafter"/>
</dbReference>
<dbReference type="PROSITE" id="PS00479">
    <property type="entry name" value="ZF_DAG_PE_1"/>
    <property type="match status" value="1"/>
</dbReference>
<evidence type="ECO:0000256" key="4">
    <source>
        <dbReference type="ARBA" id="ARBA00022833"/>
    </source>
</evidence>
<proteinExistence type="predicted"/>
<dbReference type="InterPro" id="IPR014772">
    <property type="entry name" value="Munc13_dom-2"/>
</dbReference>
<evidence type="ECO:0008006" key="14">
    <source>
        <dbReference type="Google" id="ProtNLM"/>
    </source>
</evidence>
<dbReference type="SUPFAM" id="SSF49562">
    <property type="entry name" value="C2 domain (Calcium/lipid-binding domain, CaLB)"/>
    <property type="match status" value="2"/>
</dbReference>
<dbReference type="InterPro" id="IPR027080">
    <property type="entry name" value="Unc-13"/>
</dbReference>
<dbReference type="SMART" id="SM01145">
    <property type="entry name" value="DUF1041"/>
    <property type="match status" value="1"/>
</dbReference>
<dbReference type="Gene3D" id="3.30.60.20">
    <property type="match status" value="1"/>
</dbReference>
<dbReference type="GO" id="GO:0005509">
    <property type="term" value="F:calcium ion binding"/>
    <property type="evidence" value="ECO:0007669"/>
    <property type="project" value="InterPro"/>
</dbReference>
<keyword evidence="1" id="KW-0479">Metal-binding</keyword>
<evidence type="ECO:0000259" key="10">
    <source>
        <dbReference type="PROSITE" id="PS51258"/>
    </source>
</evidence>
<dbReference type="EnsemblMetazoa" id="XM_019912148.1">
    <property type="protein sequence ID" value="XP_019767707.1"/>
    <property type="gene ID" value="LOC109542778"/>
</dbReference>
<keyword evidence="3" id="KW-0863">Zinc-finger</keyword>
<feature type="domain" description="MHD1" evidence="10">
    <location>
        <begin position="2220"/>
        <end position="2363"/>
    </location>
</feature>
<evidence type="ECO:0000256" key="2">
    <source>
        <dbReference type="ARBA" id="ARBA00022737"/>
    </source>
</evidence>
<feature type="coiled-coil region" evidence="6">
    <location>
        <begin position="1354"/>
        <end position="1388"/>
    </location>
</feature>